<keyword evidence="8 10" id="KW-0472">Membrane</keyword>
<comment type="subcellular location">
    <subcellularLocation>
        <location evidence="1 10">Cell outer membrane</location>
        <topology evidence="1 10">Multi-pass membrane protein</topology>
    </subcellularLocation>
</comment>
<evidence type="ECO:0000259" key="12">
    <source>
        <dbReference type="Pfam" id="PF00593"/>
    </source>
</evidence>
<reference evidence="14 17" key="4">
    <citation type="submission" date="2019-12" db="EMBL/GenBank/DDBJ databases">
        <title>Multi-Generational Helicobacter saguini Isolates.</title>
        <authorList>
            <person name="Mannion A."/>
            <person name="Shen Z."/>
            <person name="Fox J.G."/>
        </authorList>
    </citation>
    <scope>NUCLEOTIDE SEQUENCE [LARGE SCALE GENOMIC DNA]</scope>
    <source>
        <strain evidence="14">16-048</strain>
        <strain evidence="17">16-048 (F4)</strain>
    </source>
</reference>
<feature type="domain" description="TonB-dependent receptor plug" evidence="13">
    <location>
        <begin position="2"/>
        <end position="101"/>
    </location>
</feature>
<keyword evidence="15" id="KW-0675">Receptor</keyword>
<dbReference type="Pfam" id="PF00593">
    <property type="entry name" value="TonB_dep_Rec_b-barrel"/>
    <property type="match status" value="1"/>
</dbReference>
<comment type="caution">
    <text evidence="15">The sequence shown here is derived from an EMBL/GenBank/DDBJ whole genome shotgun (WGS) entry which is preliminary data.</text>
</comment>
<dbReference type="InterPro" id="IPR000531">
    <property type="entry name" value="Beta-barrel_TonB"/>
</dbReference>
<feature type="domain" description="TonB-dependent receptor-like beta-barrel" evidence="12">
    <location>
        <begin position="168"/>
        <end position="641"/>
    </location>
</feature>
<evidence type="ECO:0000256" key="10">
    <source>
        <dbReference type="PROSITE-ProRule" id="PRU01360"/>
    </source>
</evidence>
<evidence type="ECO:0000256" key="8">
    <source>
        <dbReference type="ARBA" id="ARBA00023136"/>
    </source>
</evidence>
<keyword evidence="2 10" id="KW-0813">Transport</keyword>
<keyword evidence="5" id="KW-0732">Signal</keyword>
<accession>A0A347VS43</accession>
<reference evidence="15" key="3">
    <citation type="submission" date="2018-04" db="EMBL/GenBank/DDBJ databases">
        <authorList>
            <person name="Sheh A."/>
            <person name="Shen Z."/>
            <person name="Mannion A.J."/>
            <person name="Fox J.G."/>
        </authorList>
    </citation>
    <scope>NUCLEOTIDE SEQUENCE</scope>
    <source>
        <strain evidence="15">MIT 97-6194</strain>
    </source>
</reference>
<dbReference type="OrthoDB" id="5389752at2"/>
<dbReference type="Proteomes" id="UP000477070">
    <property type="component" value="Unassembled WGS sequence"/>
</dbReference>
<dbReference type="PANTHER" id="PTHR30069">
    <property type="entry name" value="TONB-DEPENDENT OUTER MEMBRANE RECEPTOR"/>
    <property type="match status" value="1"/>
</dbReference>
<dbReference type="Gene3D" id="2.40.170.20">
    <property type="entry name" value="TonB-dependent receptor, beta-barrel domain"/>
    <property type="match status" value="1"/>
</dbReference>
<dbReference type="Gene3D" id="2.170.130.10">
    <property type="entry name" value="TonB-dependent receptor, plug domain"/>
    <property type="match status" value="1"/>
</dbReference>
<dbReference type="GO" id="GO:0009279">
    <property type="term" value="C:cell outer membrane"/>
    <property type="evidence" value="ECO:0007669"/>
    <property type="project" value="UniProtKB-SubCell"/>
</dbReference>
<dbReference type="EMBL" id="JRMP02000010">
    <property type="protein sequence ID" value="TLD94076.1"/>
    <property type="molecule type" value="Genomic_DNA"/>
</dbReference>
<evidence type="ECO:0000256" key="2">
    <source>
        <dbReference type="ARBA" id="ARBA00022448"/>
    </source>
</evidence>
<organism evidence="15 16">
    <name type="scientific">Helicobacter saguini</name>
    <dbReference type="NCBI Taxonomy" id="1548018"/>
    <lineage>
        <taxon>Bacteria</taxon>
        <taxon>Pseudomonadati</taxon>
        <taxon>Campylobacterota</taxon>
        <taxon>Epsilonproteobacteria</taxon>
        <taxon>Campylobacterales</taxon>
        <taxon>Helicobacteraceae</taxon>
        <taxon>Helicobacter</taxon>
    </lineage>
</organism>
<keyword evidence="16" id="KW-1185">Reference proteome</keyword>
<dbReference type="Pfam" id="PF07715">
    <property type="entry name" value="Plug"/>
    <property type="match status" value="1"/>
</dbReference>
<keyword evidence="7 11" id="KW-0798">TonB box</keyword>
<dbReference type="Proteomes" id="UP000029714">
    <property type="component" value="Unassembled WGS sequence"/>
</dbReference>
<evidence type="ECO:0000256" key="5">
    <source>
        <dbReference type="ARBA" id="ARBA00022729"/>
    </source>
</evidence>
<evidence type="ECO:0000259" key="13">
    <source>
        <dbReference type="Pfam" id="PF07715"/>
    </source>
</evidence>
<dbReference type="InterPro" id="IPR037066">
    <property type="entry name" value="Plug_dom_sf"/>
</dbReference>
<dbReference type="InterPro" id="IPR012910">
    <property type="entry name" value="Plug_dom"/>
</dbReference>
<keyword evidence="3 10" id="KW-1134">Transmembrane beta strand</keyword>
<dbReference type="InterPro" id="IPR036942">
    <property type="entry name" value="Beta-barrel_TonB_sf"/>
</dbReference>
<dbReference type="CDD" id="cd01347">
    <property type="entry name" value="ligand_gated_channel"/>
    <property type="match status" value="1"/>
</dbReference>
<evidence type="ECO:0000256" key="7">
    <source>
        <dbReference type="ARBA" id="ARBA00023077"/>
    </source>
</evidence>
<reference evidence="15 16" key="1">
    <citation type="journal article" date="2014" name="Genome Announc.">
        <title>Draft genome sequences of eight enterohepatic helicobacter species isolated from both laboratory and wild rodents.</title>
        <authorList>
            <person name="Sheh A."/>
            <person name="Shen Z."/>
            <person name="Fox J.G."/>
        </authorList>
    </citation>
    <scope>NUCLEOTIDE SEQUENCE [LARGE SCALE GENOMIC DNA]</scope>
    <source>
        <strain evidence="15 16">MIT 97-6194</strain>
    </source>
</reference>
<evidence type="ECO:0000313" key="14">
    <source>
        <dbReference type="EMBL" id="MWV69020.1"/>
    </source>
</evidence>
<evidence type="ECO:0000313" key="17">
    <source>
        <dbReference type="Proteomes" id="UP000477070"/>
    </source>
</evidence>
<dbReference type="PANTHER" id="PTHR30069:SF53">
    <property type="entry name" value="COLICIN I RECEPTOR-RELATED"/>
    <property type="match status" value="1"/>
</dbReference>
<dbReference type="PROSITE" id="PS52016">
    <property type="entry name" value="TONB_DEPENDENT_REC_3"/>
    <property type="match status" value="1"/>
</dbReference>
<evidence type="ECO:0000256" key="1">
    <source>
        <dbReference type="ARBA" id="ARBA00004571"/>
    </source>
</evidence>
<dbReference type="GO" id="GO:0044718">
    <property type="term" value="P:siderophore transmembrane transport"/>
    <property type="evidence" value="ECO:0007669"/>
    <property type="project" value="TreeGrafter"/>
</dbReference>
<gene>
    <name evidence="14" type="ORF">DCO61_03010</name>
    <name evidence="15" type="ORF">LS64_007105</name>
</gene>
<reference evidence="15 16" key="2">
    <citation type="journal article" date="2016" name="Infect. Immun.">
        <title>Helicobacter saguini, a Novel Helicobacter Isolated from Cotton-Top Tamarins with Ulcerative Colitis, Has Proinflammatory Properties and Induces Typhlocolitis and Dysplasia in Gnotobiotic IL-10-/- Mice.</title>
        <authorList>
            <person name="Shen Z."/>
            <person name="Mannion A."/>
            <person name="Whary M.T."/>
            <person name="Muthupalani S."/>
            <person name="Sheh A."/>
            <person name="Feng Y."/>
            <person name="Gong G."/>
            <person name="Vandamme P."/>
            <person name="Holcombe H.R."/>
            <person name="Paster B.J."/>
            <person name="Fox J.G."/>
        </authorList>
    </citation>
    <scope>NUCLEOTIDE SEQUENCE [LARGE SCALE GENOMIC DNA]</scope>
    <source>
        <strain evidence="15 16">MIT 97-6194</strain>
    </source>
</reference>
<evidence type="ECO:0000256" key="4">
    <source>
        <dbReference type="ARBA" id="ARBA00022692"/>
    </source>
</evidence>
<keyword evidence="9 10" id="KW-0998">Cell outer membrane</keyword>
<dbReference type="GO" id="GO:0015344">
    <property type="term" value="F:siderophore uptake transmembrane transporter activity"/>
    <property type="evidence" value="ECO:0007669"/>
    <property type="project" value="TreeGrafter"/>
</dbReference>
<evidence type="ECO:0000256" key="3">
    <source>
        <dbReference type="ARBA" id="ARBA00022452"/>
    </source>
</evidence>
<evidence type="ECO:0000256" key="9">
    <source>
        <dbReference type="ARBA" id="ARBA00023237"/>
    </source>
</evidence>
<evidence type="ECO:0000256" key="6">
    <source>
        <dbReference type="ARBA" id="ARBA00023065"/>
    </source>
</evidence>
<dbReference type="InterPro" id="IPR039426">
    <property type="entry name" value="TonB-dep_rcpt-like"/>
</dbReference>
<evidence type="ECO:0000313" key="15">
    <source>
        <dbReference type="EMBL" id="TLD94076.1"/>
    </source>
</evidence>
<name>A0A347VS43_9HELI</name>
<dbReference type="SUPFAM" id="SSF56935">
    <property type="entry name" value="Porins"/>
    <property type="match status" value="1"/>
</dbReference>
<proteinExistence type="inferred from homology"/>
<keyword evidence="4 10" id="KW-0812">Transmembrane</keyword>
<dbReference type="EMBL" id="QBIU01000001">
    <property type="protein sequence ID" value="MWV69020.1"/>
    <property type="molecule type" value="Genomic_DNA"/>
</dbReference>
<keyword evidence="6" id="KW-0406">Ion transport</keyword>
<dbReference type="AlphaFoldDB" id="A0A347VS43"/>
<evidence type="ECO:0000256" key="11">
    <source>
        <dbReference type="RuleBase" id="RU003357"/>
    </source>
</evidence>
<protein>
    <submittedName>
        <fullName evidence="15">TonB-dependent receptor</fullName>
    </submittedName>
</protein>
<sequence>MPQEELTSRPIRDLGDALQEVPGVATTIDKTGQSVISMRGLGSGYTLILIDGKRQNTSQGFGGRGIEPQSVFMPPVSMIERIEVIRGPASLLYGSDAMGGVINIITKKMPDKITGNVMTDMRIQEDNATWGNQYGANGYVNIPIIKNVFGINLRAAYKGGEQNSFWKRDVNGYDPQRESNNARNNPYISWSPTGYRTANIGTRLTYILDSKNSFYFDGELNWNLMGSMNTSGAAVTLVREFYKTNLILNHDGNYDFGKINTYMQYVNTLQLPHQLGTAANGTLGNIWLPIVWDTTATSAGQLNDPSRAFQQNDRLVLNSNWVNDYDLNTWGTIIANAGVYYEFESLRKKVTSEQMLSGTNLHQNLLAIFAEGEYIINDSISTNLGLRLNYLNLSNGRGNKFSPNPRFYVNYSPLDILTIKFGIASGFLTPNMALLYDGFSINSSGTTNTYNYGNINLQPENSWNYELSLISDTEYVFVSATGFYTDFINAIRSTSYSPGTLMPNGQTCNVGATTCSVSDNVDRAMSAGLELAANMKRILGIGFDTTYSFLHTEQLSGNSKGMPLNKVPAHTLTMKLSYKLNAFDIYLRYVGKFMTPTKTSVAQDREMEAIGQYFKPINLVDLGTSYKFDNKWTLNFMINNLFDQKFTDFIMYANPSNTLPNGQGIANRYQSLIPGRNYWVSVSLDF</sequence>
<comment type="similarity">
    <text evidence="10 11">Belongs to the TonB-dependent receptor family.</text>
</comment>
<evidence type="ECO:0000313" key="16">
    <source>
        <dbReference type="Proteomes" id="UP000029714"/>
    </source>
</evidence>